<evidence type="ECO:0000313" key="2">
    <source>
        <dbReference type="Proteomes" id="UP000886998"/>
    </source>
</evidence>
<protein>
    <submittedName>
        <fullName evidence="1">Uncharacterized protein</fullName>
    </submittedName>
</protein>
<organism evidence="1 2">
    <name type="scientific">Trichonephila inaurata madagascariensis</name>
    <dbReference type="NCBI Taxonomy" id="2747483"/>
    <lineage>
        <taxon>Eukaryota</taxon>
        <taxon>Metazoa</taxon>
        <taxon>Ecdysozoa</taxon>
        <taxon>Arthropoda</taxon>
        <taxon>Chelicerata</taxon>
        <taxon>Arachnida</taxon>
        <taxon>Araneae</taxon>
        <taxon>Araneomorphae</taxon>
        <taxon>Entelegynae</taxon>
        <taxon>Araneoidea</taxon>
        <taxon>Nephilidae</taxon>
        <taxon>Trichonephila</taxon>
        <taxon>Trichonephila inaurata</taxon>
    </lineage>
</organism>
<accession>A0A8X6XTH8</accession>
<comment type="caution">
    <text evidence="1">The sequence shown here is derived from an EMBL/GenBank/DDBJ whole genome shotgun (WGS) entry which is preliminary data.</text>
</comment>
<evidence type="ECO:0000313" key="1">
    <source>
        <dbReference type="EMBL" id="GFY58482.1"/>
    </source>
</evidence>
<name>A0A8X6XTH8_9ARAC</name>
<gene>
    <name evidence="1" type="primary">NCL1_26961</name>
    <name evidence="1" type="ORF">TNIN_152321</name>
</gene>
<dbReference type="OrthoDB" id="6444478at2759"/>
<dbReference type="AlphaFoldDB" id="A0A8X6XTH8"/>
<keyword evidence="2" id="KW-1185">Reference proteome</keyword>
<reference evidence="1" key="1">
    <citation type="submission" date="2020-08" db="EMBL/GenBank/DDBJ databases">
        <title>Multicomponent nature underlies the extraordinary mechanical properties of spider dragline silk.</title>
        <authorList>
            <person name="Kono N."/>
            <person name="Nakamura H."/>
            <person name="Mori M."/>
            <person name="Yoshida Y."/>
            <person name="Ohtoshi R."/>
            <person name="Malay A.D."/>
            <person name="Moran D.A.P."/>
            <person name="Tomita M."/>
            <person name="Numata K."/>
            <person name="Arakawa K."/>
        </authorList>
    </citation>
    <scope>NUCLEOTIDE SEQUENCE</scope>
</reference>
<dbReference type="Proteomes" id="UP000886998">
    <property type="component" value="Unassembled WGS sequence"/>
</dbReference>
<dbReference type="EMBL" id="BMAV01012112">
    <property type="protein sequence ID" value="GFY58482.1"/>
    <property type="molecule type" value="Genomic_DNA"/>
</dbReference>
<proteinExistence type="predicted"/>
<sequence>MDRDSAYSITFVNSALLTLTKIRDSPNEMVYITKMRNLILFQIPEADYSYLDYKFHHRFRLDKRKTLLYHMCLHYAFSKVFKYPALVHNFEPFRHWRVGTINNTDYLRTQNRNGEELEKEETENVVDYFLVANATLYKTGFVEDWTDSDWCIVVAEMVNIVETCCSDNYLNPMREFTWIRLYYPNNSPFFCDANDFSFYAKAQTLQQEPVKIFKEIMRRQIAGSFKQREVLKTIASPYYYVFPHQDEKEYSDFEKNFDLSLDQLTSHRFFTHVHIAVEINE</sequence>